<dbReference type="AlphaFoldDB" id="A0A1I4FHW4"/>
<organism evidence="2 3">
    <name type="scientific">Nitrosomonas aestuarii</name>
    <dbReference type="NCBI Taxonomy" id="52441"/>
    <lineage>
        <taxon>Bacteria</taxon>
        <taxon>Pseudomonadati</taxon>
        <taxon>Pseudomonadota</taxon>
        <taxon>Betaproteobacteria</taxon>
        <taxon>Nitrosomonadales</taxon>
        <taxon>Nitrosomonadaceae</taxon>
        <taxon>Nitrosomonas</taxon>
    </lineage>
</organism>
<feature type="transmembrane region" description="Helical" evidence="1">
    <location>
        <begin position="68"/>
        <end position="85"/>
    </location>
</feature>
<proteinExistence type="predicted"/>
<keyword evidence="1" id="KW-0472">Membrane</keyword>
<feature type="transmembrane region" description="Helical" evidence="1">
    <location>
        <begin position="183"/>
        <end position="206"/>
    </location>
</feature>
<dbReference type="Pfam" id="PF13795">
    <property type="entry name" value="HupE_UreJ_2"/>
    <property type="match status" value="1"/>
</dbReference>
<accession>A0A1I4FHW4</accession>
<dbReference type="EMBL" id="FOSP01000038">
    <property type="protein sequence ID" value="SFL17514.1"/>
    <property type="molecule type" value="Genomic_DNA"/>
</dbReference>
<evidence type="ECO:0000313" key="2">
    <source>
        <dbReference type="EMBL" id="SFL17514.1"/>
    </source>
</evidence>
<protein>
    <submittedName>
        <fullName evidence="2">HupE / UreJ protein</fullName>
    </submittedName>
</protein>
<feature type="transmembrane region" description="Helical" evidence="1">
    <location>
        <begin position="145"/>
        <end position="163"/>
    </location>
</feature>
<gene>
    <name evidence="2" type="ORF">SAMN05216302_10389</name>
</gene>
<dbReference type="OrthoDB" id="9808870at2"/>
<dbReference type="InterPro" id="IPR032809">
    <property type="entry name" value="Put_HupE_UreJ"/>
</dbReference>
<keyword evidence="1" id="KW-1133">Transmembrane helix</keyword>
<evidence type="ECO:0000256" key="1">
    <source>
        <dbReference type="SAM" id="Phobius"/>
    </source>
</evidence>
<sequence>MINFLLSFTVSERVLACMGLAVILLAAIFGIIPDAVAHGVTEGDKGYIQESTGILPIPFIYLGAKHMITGYDHLLFLLGVIFFLYRLKDVCIYVTLFAVGHIITLLSGVLLEVNISPYFIDAIIGFSIVYKALDNMGAFQRWFGFQPNTQAATFIFGLVHGFGLATKIMEYELSPDGLLPNLIFFNIGVEIGQILALVAILIAINYWRKSDSFMRQAYSANTFMMMLGFLLMGYQITGHFVYSFQI</sequence>
<keyword evidence="1" id="KW-0812">Transmembrane</keyword>
<dbReference type="STRING" id="52441.SAMN05216302_10389"/>
<dbReference type="Proteomes" id="UP000199533">
    <property type="component" value="Unassembled WGS sequence"/>
</dbReference>
<name>A0A1I4FHW4_9PROT</name>
<keyword evidence="3" id="KW-1185">Reference proteome</keyword>
<reference evidence="3" key="1">
    <citation type="submission" date="2016-10" db="EMBL/GenBank/DDBJ databases">
        <authorList>
            <person name="Varghese N."/>
            <person name="Submissions S."/>
        </authorList>
    </citation>
    <scope>NUCLEOTIDE SEQUENCE [LARGE SCALE GENOMIC DNA]</scope>
    <source>
        <strain evidence="3">Nm69</strain>
    </source>
</reference>
<evidence type="ECO:0000313" key="3">
    <source>
        <dbReference type="Proteomes" id="UP000199533"/>
    </source>
</evidence>
<feature type="transmembrane region" description="Helical" evidence="1">
    <location>
        <begin position="90"/>
        <end position="109"/>
    </location>
</feature>
<feature type="transmembrane region" description="Helical" evidence="1">
    <location>
        <begin position="12"/>
        <end position="32"/>
    </location>
</feature>
<feature type="transmembrane region" description="Helical" evidence="1">
    <location>
        <begin position="218"/>
        <end position="236"/>
    </location>
</feature>